<evidence type="ECO:0000313" key="5">
    <source>
        <dbReference type="EMBL" id="VFJ53335.1"/>
    </source>
</evidence>
<organism evidence="5">
    <name type="scientific">Candidatus Kentrum sp. FM</name>
    <dbReference type="NCBI Taxonomy" id="2126340"/>
    <lineage>
        <taxon>Bacteria</taxon>
        <taxon>Pseudomonadati</taxon>
        <taxon>Pseudomonadota</taxon>
        <taxon>Gammaproteobacteria</taxon>
        <taxon>Candidatus Kentrum</taxon>
    </lineage>
</organism>
<dbReference type="Pfam" id="PF21205">
    <property type="entry name" value="Rep3_C"/>
    <property type="match status" value="1"/>
</dbReference>
<dbReference type="EMBL" id="CAADFA010000122">
    <property type="protein sequence ID" value="VFJ53335.1"/>
    <property type="molecule type" value="Genomic_DNA"/>
</dbReference>
<dbReference type="EMBL" id="CAADEZ010000109">
    <property type="protein sequence ID" value="VFJ53052.1"/>
    <property type="molecule type" value="Genomic_DNA"/>
</dbReference>
<feature type="region of interest" description="Disordered" evidence="2">
    <location>
        <begin position="285"/>
        <end position="313"/>
    </location>
</feature>
<dbReference type="InterPro" id="IPR000525">
    <property type="entry name" value="Initiator_Rep_WH1"/>
</dbReference>
<evidence type="ECO:0000256" key="1">
    <source>
        <dbReference type="ARBA" id="ARBA00038283"/>
    </source>
</evidence>
<reference evidence="5" key="1">
    <citation type="submission" date="2019-02" db="EMBL/GenBank/DDBJ databases">
        <authorList>
            <person name="Gruber-Vodicka R. H."/>
            <person name="Seah K. B. B."/>
        </authorList>
    </citation>
    <scope>NUCLEOTIDE SEQUENCE</scope>
    <source>
        <strain evidence="4">BECK_BZ163</strain>
        <strain evidence="6">BECK_BZ164</strain>
        <strain evidence="5">BECK_BZ165</strain>
    </source>
</reference>
<sequence>MLWVISEIEPQDTDFKTYRVNIKELANRIGIKNKDFYTRVRNTTKKLMGRVIEIEEGARLIQTPLINKADYHTDGGTVDIRLDEDLKKYLLQLKEDFTSIKIKYAFELSSAYAIRLYELLTQYKRLGERVISVEDLRFMLDIDDKSYNRWSNFEARVIRFSQEEINTKTDIKFEYEKLFRHRKIYAVKFTIFDNRGKKPIDEHEPNTTLLSAMTQNEVDTGVERLFHYGIDKLAAEKLVKKHSANVIEKSIGMLETKLKDGELQNPAGWLMECIKGNWEDSKEKIKEEKEREKDRNRKEKLEREKNEREQEERNSRYREYFKRAVGEAVEKLKKDERDKLRTELVKNMPGIMREKYRREKNFWSDTMLIFSNIKILRKRFGIFSQEEFEKENL</sequence>
<name>A0A450SIV8_9GAMM</name>
<proteinExistence type="inferred from homology"/>
<evidence type="ECO:0000259" key="3">
    <source>
        <dbReference type="Pfam" id="PF01051"/>
    </source>
</evidence>
<dbReference type="Pfam" id="PF01051">
    <property type="entry name" value="Rep3_N"/>
    <property type="match status" value="1"/>
</dbReference>
<dbReference type="EMBL" id="CAADFL010000115">
    <property type="protein sequence ID" value="VFK09801.1"/>
    <property type="molecule type" value="Genomic_DNA"/>
</dbReference>
<dbReference type="GO" id="GO:0003887">
    <property type="term" value="F:DNA-directed DNA polymerase activity"/>
    <property type="evidence" value="ECO:0007669"/>
    <property type="project" value="InterPro"/>
</dbReference>
<dbReference type="SUPFAM" id="SSF46785">
    <property type="entry name" value="Winged helix' DNA-binding domain"/>
    <property type="match status" value="2"/>
</dbReference>
<gene>
    <name evidence="4" type="ORF">BECKFM1743A_GA0114220_1010912</name>
    <name evidence="6" type="ORF">BECKFM1743B_GA0114221_1011512</name>
    <name evidence="5" type="ORF">BECKFM1743C_GA0114222_1012212</name>
</gene>
<evidence type="ECO:0000313" key="4">
    <source>
        <dbReference type="EMBL" id="VFJ53052.1"/>
    </source>
</evidence>
<dbReference type="AlphaFoldDB" id="A0A450SIV8"/>
<evidence type="ECO:0000313" key="6">
    <source>
        <dbReference type="EMBL" id="VFK09801.1"/>
    </source>
</evidence>
<evidence type="ECO:0000256" key="2">
    <source>
        <dbReference type="SAM" id="MobiDB-lite"/>
    </source>
</evidence>
<dbReference type="InterPro" id="IPR036390">
    <property type="entry name" value="WH_DNA-bd_sf"/>
</dbReference>
<dbReference type="GO" id="GO:0006270">
    <property type="term" value="P:DNA replication initiation"/>
    <property type="evidence" value="ECO:0007669"/>
    <property type="project" value="InterPro"/>
</dbReference>
<accession>A0A450SIV8</accession>
<dbReference type="InterPro" id="IPR036388">
    <property type="entry name" value="WH-like_DNA-bd_sf"/>
</dbReference>
<feature type="domain" description="Initiator Rep protein WH1" evidence="3">
    <location>
        <begin position="1"/>
        <end position="120"/>
    </location>
</feature>
<comment type="similarity">
    <text evidence="1">Belongs to the initiator RepB protein family.</text>
</comment>
<dbReference type="Gene3D" id="1.10.10.10">
    <property type="entry name" value="Winged helix-like DNA-binding domain superfamily/Winged helix DNA-binding domain"/>
    <property type="match status" value="2"/>
</dbReference>
<protein>
    <submittedName>
        <fullName evidence="5">Initiator Replication protein</fullName>
    </submittedName>
</protein>